<evidence type="ECO:0000313" key="4">
    <source>
        <dbReference type="EMBL" id="WAR01846.1"/>
    </source>
</evidence>
<feature type="domain" description="DDT" evidence="3">
    <location>
        <begin position="13"/>
        <end position="59"/>
    </location>
</feature>
<sequence length="172" mass="20137">MDDLRSWWEVPSIAHFCSLFRNAFNLTDFDIEDLEIGLVESEKEEGSEFILDLLCRLLNGCYARKDISGANFDLYVKDIIKYKWEGSDNPIKEKTEFKELTLREKVELILAICEYRLDTEDVVDQLKGLEGDSMRVEPLGKDKDGALYWYFFGIRLYKEDPAPKTEISREEK</sequence>
<evidence type="ECO:0000259" key="3">
    <source>
        <dbReference type="Pfam" id="PF02791"/>
    </source>
</evidence>
<dbReference type="EMBL" id="CP111015">
    <property type="protein sequence ID" value="WAR01846.1"/>
    <property type="molecule type" value="Genomic_DNA"/>
</dbReference>
<protein>
    <submittedName>
        <fullName evidence="4">CECR2-like protein</fullName>
    </submittedName>
</protein>
<reference evidence="4" key="1">
    <citation type="submission" date="2022-11" db="EMBL/GenBank/DDBJ databases">
        <title>Centuries of genome instability and evolution in soft-shell clam transmissible cancer (bioRxiv).</title>
        <authorList>
            <person name="Hart S.F.M."/>
            <person name="Yonemitsu M.A."/>
            <person name="Giersch R.M."/>
            <person name="Beal B.F."/>
            <person name="Arriagada G."/>
            <person name="Davis B.W."/>
            <person name="Ostrander E.A."/>
            <person name="Goff S.P."/>
            <person name="Metzger M.J."/>
        </authorList>
    </citation>
    <scope>NUCLEOTIDE SEQUENCE</scope>
    <source>
        <strain evidence="4">MELC-2E11</strain>
        <tissue evidence="4">Siphon/mantle</tissue>
    </source>
</reference>
<dbReference type="PANTHER" id="PTHR47092">
    <property type="entry name" value="CAT EYE SYNDROME CRITICAL REGION PROTEIN 2"/>
    <property type="match status" value="1"/>
</dbReference>
<evidence type="ECO:0000256" key="2">
    <source>
        <dbReference type="ARBA" id="ARBA00023242"/>
    </source>
</evidence>
<gene>
    <name evidence="4" type="ORF">MAR_008404</name>
</gene>
<keyword evidence="2" id="KW-0539">Nucleus</keyword>
<accession>A0ABY7E022</accession>
<proteinExistence type="predicted"/>
<dbReference type="PANTHER" id="PTHR47092:SF1">
    <property type="entry name" value="CHROMATIN REMODELING REGULATOR CECR2"/>
    <property type="match status" value="1"/>
</dbReference>
<name>A0ABY7E022_MYAAR</name>
<organism evidence="4 5">
    <name type="scientific">Mya arenaria</name>
    <name type="common">Soft-shell clam</name>
    <dbReference type="NCBI Taxonomy" id="6604"/>
    <lineage>
        <taxon>Eukaryota</taxon>
        <taxon>Metazoa</taxon>
        <taxon>Spiralia</taxon>
        <taxon>Lophotrochozoa</taxon>
        <taxon>Mollusca</taxon>
        <taxon>Bivalvia</taxon>
        <taxon>Autobranchia</taxon>
        <taxon>Heteroconchia</taxon>
        <taxon>Euheterodonta</taxon>
        <taxon>Imparidentia</taxon>
        <taxon>Neoheterodontei</taxon>
        <taxon>Myida</taxon>
        <taxon>Myoidea</taxon>
        <taxon>Myidae</taxon>
        <taxon>Mya</taxon>
    </lineage>
</organism>
<dbReference type="InterPro" id="IPR029614">
    <property type="entry name" value="CECR2"/>
</dbReference>
<evidence type="ECO:0000313" key="5">
    <source>
        <dbReference type="Proteomes" id="UP001164746"/>
    </source>
</evidence>
<comment type="subcellular location">
    <subcellularLocation>
        <location evidence="1">Nucleus</location>
    </subcellularLocation>
</comment>
<dbReference type="InterPro" id="IPR018501">
    <property type="entry name" value="DDT_dom"/>
</dbReference>
<dbReference type="Pfam" id="PF02791">
    <property type="entry name" value="DDT"/>
    <property type="match status" value="1"/>
</dbReference>
<evidence type="ECO:0000256" key="1">
    <source>
        <dbReference type="ARBA" id="ARBA00004123"/>
    </source>
</evidence>
<keyword evidence="5" id="KW-1185">Reference proteome</keyword>
<feature type="non-terminal residue" evidence="4">
    <location>
        <position position="172"/>
    </location>
</feature>
<dbReference type="Proteomes" id="UP001164746">
    <property type="component" value="Chromosome 4"/>
</dbReference>